<dbReference type="GO" id="GO:0004489">
    <property type="term" value="F:methylenetetrahydrofolate reductase [NAD(P)H] activity"/>
    <property type="evidence" value="ECO:0007669"/>
    <property type="project" value="InterPro"/>
</dbReference>
<comment type="pathway">
    <text evidence="2">One-carbon metabolism; tetrahydrofolate interconversion.</text>
</comment>
<gene>
    <name evidence="7" type="ORF">MNBD_ALPHA06-768</name>
</gene>
<organism evidence="7">
    <name type="scientific">hydrothermal vent metagenome</name>
    <dbReference type="NCBI Taxonomy" id="652676"/>
    <lineage>
        <taxon>unclassified sequences</taxon>
        <taxon>metagenomes</taxon>
        <taxon>ecological metagenomes</taxon>
    </lineage>
</organism>
<comment type="cofactor">
    <cofactor evidence="1">
        <name>FAD</name>
        <dbReference type="ChEBI" id="CHEBI:57692"/>
    </cofactor>
</comment>
<dbReference type="InterPro" id="IPR003171">
    <property type="entry name" value="Mehydrof_redctse-like"/>
</dbReference>
<keyword evidence="5" id="KW-0274">FAD</keyword>
<keyword evidence="4" id="KW-0285">Flavoprotein</keyword>
<proteinExistence type="inferred from homology"/>
<dbReference type="Pfam" id="PF02219">
    <property type="entry name" value="MTHFR"/>
    <property type="match status" value="1"/>
</dbReference>
<dbReference type="AlphaFoldDB" id="A0A3B0SCV8"/>
<dbReference type="SUPFAM" id="SSF51730">
    <property type="entry name" value="FAD-linked oxidoreductase"/>
    <property type="match status" value="1"/>
</dbReference>
<dbReference type="PANTHER" id="PTHR45754:SF3">
    <property type="entry name" value="METHYLENETETRAHYDROFOLATE REDUCTASE (NADPH)"/>
    <property type="match status" value="1"/>
</dbReference>
<comment type="similarity">
    <text evidence="3">Belongs to the methylenetetrahydrofolate reductase family.</text>
</comment>
<dbReference type="UniPathway" id="UPA00193"/>
<dbReference type="GO" id="GO:0009086">
    <property type="term" value="P:methionine biosynthetic process"/>
    <property type="evidence" value="ECO:0007669"/>
    <property type="project" value="TreeGrafter"/>
</dbReference>
<accession>A0A3B0SCV8</accession>
<dbReference type="GO" id="GO:0071949">
    <property type="term" value="F:FAD binding"/>
    <property type="evidence" value="ECO:0007669"/>
    <property type="project" value="TreeGrafter"/>
</dbReference>
<evidence type="ECO:0000256" key="4">
    <source>
        <dbReference type="ARBA" id="ARBA00022630"/>
    </source>
</evidence>
<dbReference type="Gene3D" id="3.20.20.220">
    <property type="match status" value="1"/>
</dbReference>
<dbReference type="GO" id="GO:0005829">
    <property type="term" value="C:cytosol"/>
    <property type="evidence" value="ECO:0007669"/>
    <property type="project" value="TreeGrafter"/>
</dbReference>
<evidence type="ECO:0000256" key="5">
    <source>
        <dbReference type="ARBA" id="ARBA00022827"/>
    </source>
</evidence>
<dbReference type="InterPro" id="IPR029041">
    <property type="entry name" value="FAD-linked_oxidoreductase-like"/>
</dbReference>
<name>A0A3B0SCV8_9ZZZZ</name>
<evidence type="ECO:0000313" key="7">
    <source>
        <dbReference type="EMBL" id="VAV98478.1"/>
    </source>
</evidence>
<reference evidence="7" key="1">
    <citation type="submission" date="2018-06" db="EMBL/GenBank/DDBJ databases">
        <authorList>
            <person name="Zhirakovskaya E."/>
        </authorList>
    </citation>
    <scope>NUCLEOTIDE SEQUENCE</scope>
</reference>
<dbReference type="PANTHER" id="PTHR45754">
    <property type="entry name" value="METHYLENETETRAHYDROFOLATE REDUCTASE"/>
    <property type="match status" value="1"/>
</dbReference>
<protein>
    <submittedName>
        <fullName evidence="7">Uncharacterized protein</fullName>
    </submittedName>
</protein>
<evidence type="ECO:0000256" key="2">
    <source>
        <dbReference type="ARBA" id="ARBA00004777"/>
    </source>
</evidence>
<evidence type="ECO:0000256" key="1">
    <source>
        <dbReference type="ARBA" id="ARBA00001974"/>
    </source>
</evidence>
<evidence type="ECO:0000256" key="3">
    <source>
        <dbReference type="ARBA" id="ARBA00006743"/>
    </source>
</evidence>
<keyword evidence="6" id="KW-0560">Oxidoreductase</keyword>
<dbReference type="GO" id="GO:0035999">
    <property type="term" value="P:tetrahydrofolate interconversion"/>
    <property type="evidence" value="ECO:0007669"/>
    <property type="project" value="UniProtKB-UniPathway"/>
</dbReference>
<sequence>MSVAFAHSKQEIDREVTKLARGFSIEILAKDANDVSQWKHRIPARTAVYIAQLPDQSFEQIVDAALKLQQAGVVAVPHLAVRKVSSKSWLRQQFTKLQQAGVQQILVIAGDRAVEQPVFSSSFALMQTGWLEKFGFTKVGIAGHPEGLGFASKEKTTQILLQKCAYAKQSPAKFHIVTQFGLEPQTTTRWEQDLRQAGVTLDIHAGMAGRINAARLLQFAVKCGVGSAVQLATKSPQKMLSISRRASAEKTIQALASYRLQQPDCLITKVHFFPFGSFAKTLHWASRL</sequence>
<evidence type="ECO:0000256" key="6">
    <source>
        <dbReference type="ARBA" id="ARBA00023002"/>
    </source>
</evidence>
<dbReference type="EMBL" id="UOEE01000263">
    <property type="protein sequence ID" value="VAV98478.1"/>
    <property type="molecule type" value="Genomic_DNA"/>
</dbReference>